<dbReference type="PANTHER" id="PTHR31234:SF42">
    <property type="entry name" value="LATE EMBRYOGENESIS ABUNDANT (LEA) HYDROXYPROLINE-RICH GLYCOPROTEIN FAMILY"/>
    <property type="match status" value="1"/>
</dbReference>
<evidence type="ECO:0000256" key="4">
    <source>
        <dbReference type="SAM" id="Phobius"/>
    </source>
</evidence>
<dbReference type="EMBL" id="KZ451970">
    <property type="protein sequence ID" value="PKA56693.1"/>
    <property type="molecule type" value="Genomic_DNA"/>
</dbReference>
<name>A0A2I0AMC0_9ASPA</name>
<dbReference type="GO" id="GO:0098542">
    <property type="term" value="P:defense response to other organism"/>
    <property type="evidence" value="ECO:0007669"/>
    <property type="project" value="InterPro"/>
</dbReference>
<feature type="region of interest" description="Disordered" evidence="3">
    <location>
        <begin position="1"/>
        <end position="71"/>
    </location>
</feature>
<dbReference type="Proteomes" id="UP000236161">
    <property type="component" value="Unassembled WGS sequence"/>
</dbReference>
<dbReference type="PANTHER" id="PTHR31234">
    <property type="entry name" value="LATE EMBRYOGENESIS ABUNDANT (LEA) HYDROXYPROLINE-RICH GLYCOPROTEIN FAMILY"/>
    <property type="match status" value="1"/>
</dbReference>
<evidence type="ECO:0000256" key="1">
    <source>
        <dbReference type="ARBA" id="ARBA00004370"/>
    </source>
</evidence>
<keyword evidence="2 4" id="KW-0472">Membrane</keyword>
<dbReference type="InterPro" id="IPR044839">
    <property type="entry name" value="NDR1-like"/>
</dbReference>
<accession>A0A2I0AMC0</accession>
<keyword evidence="4" id="KW-1133">Transmembrane helix</keyword>
<evidence type="ECO:0008006" key="7">
    <source>
        <dbReference type="Google" id="ProtNLM"/>
    </source>
</evidence>
<reference evidence="5 6" key="1">
    <citation type="journal article" date="2017" name="Nature">
        <title>The Apostasia genome and the evolution of orchids.</title>
        <authorList>
            <person name="Zhang G.Q."/>
            <person name="Liu K.W."/>
            <person name="Li Z."/>
            <person name="Lohaus R."/>
            <person name="Hsiao Y.Y."/>
            <person name="Niu S.C."/>
            <person name="Wang J.Y."/>
            <person name="Lin Y.C."/>
            <person name="Xu Q."/>
            <person name="Chen L.J."/>
            <person name="Yoshida K."/>
            <person name="Fujiwara S."/>
            <person name="Wang Z.W."/>
            <person name="Zhang Y.Q."/>
            <person name="Mitsuda N."/>
            <person name="Wang M."/>
            <person name="Liu G.H."/>
            <person name="Pecoraro L."/>
            <person name="Huang H.X."/>
            <person name="Xiao X.J."/>
            <person name="Lin M."/>
            <person name="Wu X.Y."/>
            <person name="Wu W.L."/>
            <person name="Chen Y.Y."/>
            <person name="Chang S.B."/>
            <person name="Sakamoto S."/>
            <person name="Ohme-Takagi M."/>
            <person name="Yagi M."/>
            <person name="Zeng S.J."/>
            <person name="Shen C.Y."/>
            <person name="Yeh C.M."/>
            <person name="Luo Y.B."/>
            <person name="Tsai W.C."/>
            <person name="Van de Peer Y."/>
            <person name="Liu Z.J."/>
        </authorList>
    </citation>
    <scope>NUCLEOTIDE SEQUENCE [LARGE SCALE GENOMIC DNA]</scope>
    <source>
        <strain evidence="6">cv. Shenzhen</strain>
        <tissue evidence="5">Stem</tissue>
    </source>
</reference>
<organism evidence="5 6">
    <name type="scientific">Apostasia shenzhenica</name>
    <dbReference type="NCBI Taxonomy" id="1088818"/>
    <lineage>
        <taxon>Eukaryota</taxon>
        <taxon>Viridiplantae</taxon>
        <taxon>Streptophyta</taxon>
        <taxon>Embryophyta</taxon>
        <taxon>Tracheophyta</taxon>
        <taxon>Spermatophyta</taxon>
        <taxon>Magnoliopsida</taxon>
        <taxon>Liliopsida</taxon>
        <taxon>Asparagales</taxon>
        <taxon>Orchidaceae</taxon>
        <taxon>Apostasioideae</taxon>
        <taxon>Apostasia</taxon>
    </lineage>
</organism>
<keyword evidence="4" id="KW-0812">Transmembrane</keyword>
<evidence type="ECO:0000313" key="6">
    <source>
        <dbReference type="Proteomes" id="UP000236161"/>
    </source>
</evidence>
<feature type="compositionally biased region" description="Basic and acidic residues" evidence="3">
    <location>
        <begin position="28"/>
        <end position="37"/>
    </location>
</feature>
<sequence>MLRQNPPPEYQERRRQPPPPAPAHHRFPRPDPEDPGRRPPPAVPSKPHGHGQPLLDDDLHRYPAQRPPLKPPPLKRTSPLAWFAAIFCALLWIVVILGGIAVLVVFLVFRPRNPRLDIPQATLNAAYLDVDVDSNTTLLNADLTFLANFSNPNEKVDVTFSRLDIDLYFASTLVAASAVDPFAERRGESVLRNVHMVASQVALPVKDAEEWRRQEAAAAAGGGGGGGGEGGGLRMEVRGRMMTRSEIGSLVKFSYWLHGLCSIVVGAPPAGALRSVSCRTKR</sequence>
<dbReference type="OrthoDB" id="1924574at2759"/>
<evidence type="ECO:0000313" key="5">
    <source>
        <dbReference type="EMBL" id="PKA56693.1"/>
    </source>
</evidence>
<dbReference type="STRING" id="1088818.A0A2I0AMC0"/>
<dbReference type="GO" id="GO:0005886">
    <property type="term" value="C:plasma membrane"/>
    <property type="evidence" value="ECO:0007669"/>
    <property type="project" value="TreeGrafter"/>
</dbReference>
<proteinExistence type="predicted"/>
<feature type="transmembrane region" description="Helical" evidence="4">
    <location>
        <begin position="80"/>
        <end position="109"/>
    </location>
</feature>
<keyword evidence="6" id="KW-1185">Reference proteome</keyword>
<evidence type="ECO:0000256" key="2">
    <source>
        <dbReference type="ARBA" id="ARBA00023136"/>
    </source>
</evidence>
<protein>
    <recommendedName>
        <fullName evidence="7">Late embryogenesis abundant protein LEA-2 subgroup domain-containing protein</fullName>
    </recommendedName>
</protein>
<evidence type="ECO:0000256" key="3">
    <source>
        <dbReference type="SAM" id="MobiDB-lite"/>
    </source>
</evidence>
<dbReference type="AlphaFoldDB" id="A0A2I0AMC0"/>
<comment type="subcellular location">
    <subcellularLocation>
        <location evidence="1">Membrane</location>
    </subcellularLocation>
</comment>
<gene>
    <name evidence="5" type="ORF">AXF42_Ash012823</name>
</gene>